<accession>A0A0K9NHG0</accession>
<dbReference type="AlphaFoldDB" id="A0A0K9NHG0"/>
<protein>
    <submittedName>
        <fullName evidence="1">Uncharacterized protein</fullName>
    </submittedName>
</protein>
<organism evidence="1 2">
    <name type="scientific">Zostera marina</name>
    <name type="common">Eelgrass</name>
    <dbReference type="NCBI Taxonomy" id="29655"/>
    <lineage>
        <taxon>Eukaryota</taxon>
        <taxon>Viridiplantae</taxon>
        <taxon>Streptophyta</taxon>
        <taxon>Embryophyta</taxon>
        <taxon>Tracheophyta</taxon>
        <taxon>Spermatophyta</taxon>
        <taxon>Magnoliopsida</taxon>
        <taxon>Liliopsida</taxon>
        <taxon>Zosteraceae</taxon>
        <taxon>Zostera</taxon>
    </lineage>
</organism>
<sequence length="55" mass="5986">MVVGKKMQRKGVKLLNGSNSPNIGCTACLAGFSVVFQNYNSHTLIQNFQIGRESV</sequence>
<name>A0A0K9NHG0_ZOSMR</name>
<evidence type="ECO:0000313" key="1">
    <source>
        <dbReference type="EMBL" id="KMZ56196.1"/>
    </source>
</evidence>
<evidence type="ECO:0000313" key="2">
    <source>
        <dbReference type="Proteomes" id="UP000036987"/>
    </source>
</evidence>
<proteinExistence type="predicted"/>
<dbReference type="EMBL" id="LFYR01002215">
    <property type="protein sequence ID" value="KMZ56196.1"/>
    <property type="molecule type" value="Genomic_DNA"/>
</dbReference>
<gene>
    <name evidence="1" type="ORF">ZOSMA_98G00200</name>
</gene>
<dbReference type="Proteomes" id="UP000036987">
    <property type="component" value="Unassembled WGS sequence"/>
</dbReference>
<keyword evidence="2" id="KW-1185">Reference proteome</keyword>
<comment type="caution">
    <text evidence="1">The sequence shown here is derived from an EMBL/GenBank/DDBJ whole genome shotgun (WGS) entry which is preliminary data.</text>
</comment>
<reference evidence="2" key="1">
    <citation type="journal article" date="2016" name="Nature">
        <title>The genome of the seagrass Zostera marina reveals angiosperm adaptation to the sea.</title>
        <authorList>
            <person name="Olsen J.L."/>
            <person name="Rouze P."/>
            <person name="Verhelst B."/>
            <person name="Lin Y.-C."/>
            <person name="Bayer T."/>
            <person name="Collen J."/>
            <person name="Dattolo E."/>
            <person name="De Paoli E."/>
            <person name="Dittami S."/>
            <person name="Maumus F."/>
            <person name="Michel G."/>
            <person name="Kersting A."/>
            <person name="Lauritano C."/>
            <person name="Lohaus R."/>
            <person name="Toepel M."/>
            <person name="Tonon T."/>
            <person name="Vanneste K."/>
            <person name="Amirebrahimi M."/>
            <person name="Brakel J."/>
            <person name="Bostroem C."/>
            <person name="Chovatia M."/>
            <person name="Grimwood J."/>
            <person name="Jenkins J.W."/>
            <person name="Jueterbock A."/>
            <person name="Mraz A."/>
            <person name="Stam W.T."/>
            <person name="Tice H."/>
            <person name="Bornberg-Bauer E."/>
            <person name="Green P.J."/>
            <person name="Pearson G.A."/>
            <person name="Procaccini G."/>
            <person name="Duarte C.M."/>
            <person name="Schmutz J."/>
            <person name="Reusch T.B.H."/>
            <person name="Van de Peer Y."/>
        </authorList>
    </citation>
    <scope>NUCLEOTIDE SEQUENCE [LARGE SCALE GENOMIC DNA]</scope>
    <source>
        <strain evidence="2">cv. Finnish</strain>
    </source>
</reference>